<feature type="chain" id="PRO_5009520405" evidence="1">
    <location>
        <begin position="19"/>
        <end position="193"/>
    </location>
</feature>
<protein>
    <submittedName>
        <fullName evidence="2">Uncharacterized protein</fullName>
    </submittedName>
</protein>
<evidence type="ECO:0000313" key="3">
    <source>
        <dbReference type="Proteomes" id="UP000178377"/>
    </source>
</evidence>
<gene>
    <name evidence="2" type="ORF">A2722_03220</name>
</gene>
<evidence type="ECO:0000256" key="1">
    <source>
        <dbReference type="SAM" id="SignalP"/>
    </source>
</evidence>
<sequence length="193" mass="21247">MKTLAVMLALASSLVAQSNFVELRGASTQYRYSDWMYSSPRNLVIDVCYIGTPGANEFDAGLGYQLKPLPSLTLFPLVYTTITKEGDRGAKLALLASLEVSGWKANAYLAQNWAIAGNSPSYLVLDTLDITHPLGKRLEVGGSLGFFHQTQTWNPQLGPLVKLNDQFGSWVVSWRMIGPQKEFRVGRTLAFGK</sequence>
<comment type="caution">
    <text evidence="2">The sequence shown here is derived from an EMBL/GenBank/DDBJ whole genome shotgun (WGS) entry which is preliminary data.</text>
</comment>
<keyword evidence="1" id="KW-0732">Signal</keyword>
<dbReference type="Proteomes" id="UP000178377">
    <property type="component" value="Unassembled WGS sequence"/>
</dbReference>
<name>A0A1F5PKN3_9BACT</name>
<dbReference type="STRING" id="1817828.A2722_03220"/>
<dbReference type="EMBL" id="MFEO01000013">
    <property type="protein sequence ID" value="OGE90427.1"/>
    <property type="molecule type" value="Genomic_DNA"/>
</dbReference>
<organism evidence="2 3">
    <name type="scientific">Candidatus Doudnabacteria bacterium RIFCSPHIGHO2_01_FULL_50_11</name>
    <dbReference type="NCBI Taxonomy" id="1817828"/>
    <lineage>
        <taxon>Bacteria</taxon>
        <taxon>Candidatus Doudnaibacteriota</taxon>
    </lineage>
</organism>
<feature type="signal peptide" evidence="1">
    <location>
        <begin position="1"/>
        <end position="18"/>
    </location>
</feature>
<evidence type="ECO:0000313" key="2">
    <source>
        <dbReference type="EMBL" id="OGE90427.1"/>
    </source>
</evidence>
<accession>A0A1F5PKN3</accession>
<dbReference type="AlphaFoldDB" id="A0A1F5PKN3"/>
<proteinExistence type="predicted"/>
<reference evidence="2 3" key="1">
    <citation type="journal article" date="2016" name="Nat. Commun.">
        <title>Thousands of microbial genomes shed light on interconnected biogeochemical processes in an aquifer system.</title>
        <authorList>
            <person name="Anantharaman K."/>
            <person name="Brown C.T."/>
            <person name="Hug L.A."/>
            <person name="Sharon I."/>
            <person name="Castelle C.J."/>
            <person name="Probst A.J."/>
            <person name="Thomas B.C."/>
            <person name="Singh A."/>
            <person name="Wilkins M.J."/>
            <person name="Karaoz U."/>
            <person name="Brodie E.L."/>
            <person name="Williams K.H."/>
            <person name="Hubbard S.S."/>
            <person name="Banfield J.F."/>
        </authorList>
    </citation>
    <scope>NUCLEOTIDE SEQUENCE [LARGE SCALE GENOMIC DNA]</scope>
</reference>